<sequence length="369" mass="42328">MKKKYIVRLTDEERSMLSSLINKGKGTAHRIKHANILLQVDADGPNRTDEQASKAYSCAVQTVLNIRQRFVEQGFEAALERKRYKHSATRTIPDGEKEAGLIRIACSKPPEGYANVDIAIARWKIGYLRDGGFYLCTNGHADTEKNELQPHRSDYRVIPPKENAEFAACMEDVLEVYQRPYTPERPVVCFDEQPTQLIGETRQLIPMEPDQLQHYDYEYERMGTASNFMMTEPLSGWRKVNVRDTRTAVDLAKEVKELLDLDYPDVEKVILVWDNLNTHVPASLYKAFEPAEARRLLERLEIHYTPKHGSWVNIAEIELSVFTKQCLGRPIPNIEMLPGQAKAWENPRNAAQSGVNWHFTTDDARTKLK</sequence>
<dbReference type="AlphaFoldDB" id="A0A450VIY0"/>
<proteinExistence type="predicted"/>
<evidence type="ECO:0000313" key="3">
    <source>
        <dbReference type="EMBL" id="VFK04748.1"/>
    </source>
</evidence>
<evidence type="ECO:0000313" key="4">
    <source>
        <dbReference type="EMBL" id="VFK05132.1"/>
    </source>
</evidence>
<dbReference type="InterPro" id="IPR047655">
    <property type="entry name" value="Transpos_IS630-like"/>
</dbReference>
<organism evidence="3">
    <name type="scientific">Candidatus Kentrum eta</name>
    <dbReference type="NCBI Taxonomy" id="2126337"/>
    <lineage>
        <taxon>Bacteria</taxon>
        <taxon>Pseudomonadati</taxon>
        <taxon>Pseudomonadota</taxon>
        <taxon>Gammaproteobacteria</taxon>
        <taxon>Candidatus Kentrum</taxon>
    </lineage>
</organism>
<feature type="domain" description="Tc1-like transposase DDE" evidence="1">
    <location>
        <begin position="186"/>
        <end position="336"/>
    </location>
</feature>
<dbReference type="GO" id="GO:0004519">
    <property type="term" value="F:endonuclease activity"/>
    <property type="evidence" value="ECO:0007669"/>
    <property type="project" value="UniProtKB-KW"/>
</dbReference>
<dbReference type="NCBIfam" id="NF033545">
    <property type="entry name" value="transpos_IS630"/>
    <property type="match status" value="1"/>
</dbReference>
<dbReference type="EMBL" id="CAADFI010000451">
    <property type="protein sequence ID" value="VFK04496.1"/>
    <property type="molecule type" value="Genomic_DNA"/>
</dbReference>
<gene>
    <name evidence="3" type="ORF">BECKH772A_GA0070896_104561</name>
    <name evidence="4" type="ORF">BECKH772A_GA0070896_105071</name>
    <name evidence="5" type="ORF">BECKH772A_GA0070896_105361</name>
    <name evidence="2" type="ORF">BECKH772B_GA0070898_104511</name>
</gene>
<reference evidence="3" key="1">
    <citation type="submission" date="2019-02" db="EMBL/GenBank/DDBJ databases">
        <authorList>
            <person name="Gruber-Vodicka R. H."/>
            <person name="Seah K. B. B."/>
        </authorList>
    </citation>
    <scope>NUCLEOTIDE SEQUENCE</scope>
    <source>
        <strain evidence="3">BECK_SA2B15</strain>
        <strain evidence="2">BECK_SA2B20</strain>
    </source>
</reference>
<keyword evidence="3" id="KW-0255">Endonuclease</keyword>
<dbReference type="InterPro" id="IPR038717">
    <property type="entry name" value="Tc1-like_DDE_dom"/>
</dbReference>
<accession>A0A450VIY0</accession>
<evidence type="ECO:0000313" key="5">
    <source>
        <dbReference type="EMBL" id="VFK05351.1"/>
    </source>
</evidence>
<keyword evidence="3" id="KW-0378">Hydrolase</keyword>
<evidence type="ECO:0000259" key="1">
    <source>
        <dbReference type="Pfam" id="PF13358"/>
    </source>
</evidence>
<dbReference type="EMBL" id="CAADFG010000456">
    <property type="protein sequence ID" value="VFK04748.1"/>
    <property type="molecule type" value="Genomic_DNA"/>
</dbReference>
<keyword evidence="3" id="KW-0540">Nuclease</keyword>
<dbReference type="Pfam" id="PF13358">
    <property type="entry name" value="DDE_3"/>
    <property type="match status" value="1"/>
</dbReference>
<dbReference type="EMBL" id="CAADFG010000507">
    <property type="protein sequence ID" value="VFK05132.1"/>
    <property type="molecule type" value="Genomic_DNA"/>
</dbReference>
<protein>
    <submittedName>
        <fullName evidence="3">DDE superfamily endonuclease</fullName>
    </submittedName>
</protein>
<dbReference type="EMBL" id="CAADFG010000536">
    <property type="protein sequence ID" value="VFK05351.1"/>
    <property type="molecule type" value="Genomic_DNA"/>
</dbReference>
<evidence type="ECO:0000313" key="2">
    <source>
        <dbReference type="EMBL" id="VFK04496.1"/>
    </source>
</evidence>
<name>A0A450VIY0_9GAMM</name>